<dbReference type="AlphaFoldDB" id="K1QYA7"/>
<dbReference type="Gene3D" id="2.120.10.30">
    <property type="entry name" value="TolB, C-terminal domain"/>
    <property type="match status" value="1"/>
</dbReference>
<dbReference type="Pfam" id="PF00643">
    <property type="entry name" value="zf-B_box"/>
    <property type="match status" value="1"/>
</dbReference>
<dbReference type="Gene3D" id="3.30.160.60">
    <property type="entry name" value="Classic Zinc Finger"/>
    <property type="match status" value="1"/>
</dbReference>
<proteinExistence type="predicted"/>
<dbReference type="GO" id="GO:0008270">
    <property type="term" value="F:zinc ion binding"/>
    <property type="evidence" value="ECO:0007669"/>
    <property type="project" value="InterPro"/>
</dbReference>
<gene>
    <name evidence="2" type="ORF">CGI_10028137</name>
</gene>
<dbReference type="PROSITE" id="PS50119">
    <property type="entry name" value="ZF_BBOX"/>
    <property type="match status" value="2"/>
</dbReference>
<dbReference type="SMART" id="SM00336">
    <property type="entry name" value="BBOX"/>
    <property type="match status" value="2"/>
</dbReference>
<dbReference type="PANTHER" id="PTHR25462:SF296">
    <property type="entry name" value="MEIOTIC P26, ISOFORM F"/>
    <property type="match status" value="1"/>
</dbReference>
<evidence type="ECO:0000313" key="2">
    <source>
        <dbReference type="EMBL" id="EKC41957.1"/>
    </source>
</evidence>
<dbReference type="InterPro" id="IPR047153">
    <property type="entry name" value="TRIM45/56/19-like"/>
</dbReference>
<dbReference type="InterPro" id="IPR000315">
    <property type="entry name" value="Znf_B-box"/>
</dbReference>
<feature type="domain" description="B box-type" evidence="1">
    <location>
        <begin position="8"/>
        <end position="53"/>
    </location>
</feature>
<feature type="domain" description="B box-type" evidence="1">
    <location>
        <begin position="60"/>
        <end position="102"/>
    </location>
</feature>
<dbReference type="SUPFAM" id="SSF57845">
    <property type="entry name" value="B-box zinc-binding domain"/>
    <property type="match status" value="1"/>
</dbReference>
<organism evidence="2">
    <name type="scientific">Magallana gigas</name>
    <name type="common">Pacific oyster</name>
    <name type="synonym">Crassostrea gigas</name>
    <dbReference type="NCBI Taxonomy" id="29159"/>
    <lineage>
        <taxon>Eukaryota</taxon>
        <taxon>Metazoa</taxon>
        <taxon>Spiralia</taxon>
        <taxon>Lophotrochozoa</taxon>
        <taxon>Mollusca</taxon>
        <taxon>Bivalvia</taxon>
        <taxon>Autobranchia</taxon>
        <taxon>Pteriomorphia</taxon>
        <taxon>Ostreida</taxon>
        <taxon>Ostreoidea</taxon>
        <taxon>Ostreidae</taxon>
        <taxon>Magallana</taxon>
    </lineage>
</organism>
<dbReference type="PANTHER" id="PTHR25462">
    <property type="entry name" value="BONUS, ISOFORM C-RELATED"/>
    <property type="match status" value="1"/>
</dbReference>
<name>K1QYA7_MAGGI</name>
<dbReference type="InterPro" id="IPR011042">
    <property type="entry name" value="6-blade_b-propeller_TolB-like"/>
</dbReference>
<reference evidence="2" key="1">
    <citation type="journal article" date="2012" name="Nature">
        <title>The oyster genome reveals stress adaptation and complexity of shell formation.</title>
        <authorList>
            <person name="Zhang G."/>
            <person name="Fang X."/>
            <person name="Guo X."/>
            <person name="Li L."/>
            <person name="Luo R."/>
            <person name="Xu F."/>
            <person name="Yang P."/>
            <person name="Zhang L."/>
            <person name="Wang X."/>
            <person name="Qi H."/>
            <person name="Xiong Z."/>
            <person name="Que H."/>
            <person name="Xie Y."/>
            <person name="Holland P.W."/>
            <person name="Paps J."/>
            <person name="Zhu Y."/>
            <person name="Wu F."/>
            <person name="Chen Y."/>
            <person name="Wang J."/>
            <person name="Peng C."/>
            <person name="Meng J."/>
            <person name="Yang L."/>
            <person name="Liu J."/>
            <person name="Wen B."/>
            <person name="Zhang N."/>
            <person name="Huang Z."/>
            <person name="Zhu Q."/>
            <person name="Feng Y."/>
            <person name="Mount A."/>
            <person name="Hedgecock D."/>
            <person name="Xu Z."/>
            <person name="Liu Y."/>
            <person name="Domazet-Loso T."/>
            <person name="Du Y."/>
            <person name="Sun X."/>
            <person name="Zhang S."/>
            <person name="Liu B."/>
            <person name="Cheng P."/>
            <person name="Jiang X."/>
            <person name="Li J."/>
            <person name="Fan D."/>
            <person name="Wang W."/>
            <person name="Fu W."/>
            <person name="Wang T."/>
            <person name="Wang B."/>
            <person name="Zhang J."/>
            <person name="Peng Z."/>
            <person name="Li Y."/>
            <person name="Li N."/>
            <person name="Wang J."/>
            <person name="Chen M."/>
            <person name="He Y."/>
            <person name="Tan F."/>
            <person name="Song X."/>
            <person name="Zheng Q."/>
            <person name="Huang R."/>
            <person name="Yang H."/>
            <person name="Du X."/>
            <person name="Chen L."/>
            <person name="Yang M."/>
            <person name="Gaffney P.M."/>
            <person name="Wang S."/>
            <person name="Luo L."/>
            <person name="She Z."/>
            <person name="Ming Y."/>
            <person name="Huang W."/>
            <person name="Zhang S."/>
            <person name="Huang B."/>
            <person name="Zhang Y."/>
            <person name="Qu T."/>
            <person name="Ni P."/>
            <person name="Miao G."/>
            <person name="Wang J."/>
            <person name="Wang Q."/>
            <person name="Steinberg C.E."/>
            <person name="Wang H."/>
            <person name="Li N."/>
            <person name="Qian L."/>
            <person name="Zhang G."/>
            <person name="Li Y."/>
            <person name="Yang H."/>
            <person name="Liu X."/>
            <person name="Wang J."/>
            <person name="Yin Y."/>
            <person name="Wang J."/>
        </authorList>
    </citation>
    <scope>NUCLEOTIDE SEQUENCE [LARGE SCALE GENOMIC DNA]</scope>
    <source>
        <strain evidence="2">05x7-T-G4-1.051#20</strain>
    </source>
</reference>
<protein>
    <submittedName>
        <fullName evidence="2">Tripartite motif-containing protein 2</fullName>
    </submittedName>
</protein>
<dbReference type="InParanoid" id="K1QYA7"/>
<dbReference type="HOGENOM" id="CLU_007742_5_1_1"/>
<dbReference type="EMBL" id="JH818444">
    <property type="protein sequence ID" value="EKC41957.1"/>
    <property type="molecule type" value="Genomic_DNA"/>
</dbReference>
<accession>K1QYA7</accession>
<sequence>MDPLNSAQDVVLCTNCTNSAALLHCDICHLDLCEDCVIQHISDISKDHKVVPITQKGSTPDYPICLKHSARRCQLHCVQCDIPICVQCSSSKEHKGHTFVDIKRAFESKKDILERDLQELEKYIRPKYLETVSSILVQKTDMIKHFQKIATALIEHGEAIQNEINNTIKLLKSDLDEMGFKHLAILNEKEDNISQTMSEITQNIADIKKLLESNDICLVTTYKSRIAEFWKLPPHIKVKFPIFSPQKIDRDQISQCFGTLSSLSFTTEDQVFSSETPETESSHLERPLMNEPFIITTIKCKYNSLFHVACQEDDKVWTSGQDNMIKLYNLQGELLNSIQTKSGSRPGDVSVTNGGDLVYTDDKDKSVNIVNNTKIQEVIRLRGWIPRNVCSTTSGDLLVIMDNKQNTKVVRYSYSTESQSIQFNDKGQPLYSSGGYIKYISENKNLDICVSDVQARAVVVVNRAGKLRFRYTGPPSTTYGSFCPIGIVTDSHGRILTADYTNDLIHILDQDGQFLRYIDNCHLQGPWGLCVDTNDNLFVAEHKTGEVKKIQYYMLAEKS</sequence>
<dbReference type="CDD" id="cd19756">
    <property type="entry name" value="Bbox2"/>
    <property type="match status" value="1"/>
</dbReference>
<evidence type="ECO:0000259" key="1">
    <source>
        <dbReference type="PROSITE" id="PS50119"/>
    </source>
</evidence>
<dbReference type="SUPFAM" id="SSF101898">
    <property type="entry name" value="NHL repeat"/>
    <property type="match status" value="1"/>
</dbReference>